<evidence type="ECO:0000313" key="2">
    <source>
        <dbReference type="Proteomes" id="UP000005239"/>
    </source>
</evidence>
<keyword evidence="2" id="KW-1185">Reference proteome</keyword>
<protein>
    <submittedName>
        <fullName evidence="1">Uncharacterized protein</fullName>
    </submittedName>
</protein>
<sequence>MNSKGILNFTNSYKTTLES</sequence>
<reference evidence="1" key="2">
    <citation type="submission" date="2022-06" db="UniProtKB">
        <authorList>
            <consortium name="EnsemblMetazoa"/>
        </authorList>
    </citation>
    <scope>IDENTIFICATION</scope>
    <source>
        <strain evidence="1">PS312</strain>
    </source>
</reference>
<evidence type="ECO:0000313" key="1">
    <source>
        <dbReference type="EnsemblMetazoa" id="PPA46951.1"/>
    </source>
</evidence>
<dbReference type="EnsemblMetazoa" id="PPA46951.1">
    <property type="protein sequence ID" value="PPA46951.1"/>
    <property type="gene ID" value="WBGene00304730"/>
</dbReference>
<gene>
    <name evidence="1" type="primary">WBGene00304730</name>
</gene>
<name>A0A8R1V2Z1_PRIPA</name>
<reference evidence="2" key="1">
    <citation type="journal article" date="2008" name="Nat. Genet.">
        <title>The Pristionchus pacificus genome provides a unique perspective on nematode lifestyle and parasitism.</title>
        <authorList>
            <person name="Dieterich C."/>
            <person name="Clifton S.W."/>
            <person name="Schuster L.N."/>
            <person name="Chinwalla A."/>
            <person name="Delehaunty K."/>
            <person name="Dinkelacker I."/>
            <person name="Fulton L."/>
            <person name="Fulton R."/>
            <person name="Godfrey J."/>
            <person name="Minx P."/>
            <person name="Mitreva M."/>
            <person name="Roeseler W."/>
            <person name="Tian H."/>
            <person name="Witte H."/>
            <person name="Yang S.P."/>
            <person name="Wilson R.K."/>
            <person name="Sommer R.J."/>
        </authorList>
    </citation>
    <scope>NUCLEOTIDE SEQUENCE [LARGE SCALE GENOMIC DNA]</scope>
    <source>
        <strain evidence="2">PS312</strain>
    </source>
</reference>
<accession>A0A8R1V2Z1</accession>
<organism evidence="1 2">
    <name type="scientific">Pristionchus pacificus</name>
    <name type="common">Parasitic nematode worm</name>
    <dbReference type="NCBI Taxonomy" id="54126"/>
    <lineage>
        <taxon>Eukaryota</taxon>
        <taxon>Metazoa</taxon>
        <taxon>Ecdysozoa</taxon>
        <taxon>Nematoda</taxon>
        <taxon>Chromadorea</taxon>
        <taxon>Rhabditida</taxon>
        <taxon>Rhabditina</taxon>
        <taxon>Diplogasteromorpha</taxon>
        <taxon>Diplogasteroidea</taxon>
        <taxon>Neodiplogasteridae</taxon>
        <taxon>Pristionchus</taxon>
    </lineage>
</organism>
<proteinExistence type="predicted"/>
<dbReference type="Proteomes" id="UP000005239">
    <property type="component" value="Unassembled WGS sequence"/>
</dbReference>
<dbReference type="AlphaFoldDB" id="A0A8R1V2Z1"/>